<gene>
    <name evidence="2" type="ORF">EFY87_04835</name>
</gene>
<keyword evidence="3" id="KW-1185">Reference proteome</keyword>
<dbReference type="RefSeq" id="WP_123270338.1">
    <property type="nucleotide sequence ID" value="NZ_RJJQ01000003.1"/>
</dbReference>
<feature type="region of interest" description="Disordered" evidence="1">
    <location>
        <begin position="72"/>
        <end position="133"/>
    </location>
</feature>
<dbReference type="AlphaFoldDB" id="A0A3M9MFH8"/>
<comment type="caution">
    <text evidence="2">The sequence shown here is derived from an EMBL/GenBank/DDBJ whole genome shotgun (WGS) entry which is preliminary data.</text>
</comment>
<reference evidence="2 3" key="1">
    <citation type="submission" date="2018-11" db="EMBL/GenBank/DDBJ databases">
        <title>Draft genome of Simplicispira Flexivirga sp. BO-16.</title>
        <authorList>
            <person name="Im W.T."/>
        </authorList>
    </citation>
    <scope>NUCLEOTIDE SEQUENCE [LARGE SCALE GENOMIC DNA]</scope>
    <source>
        <strain evidence="2 3">BO-16</strain>
    </source>
</reference>
<protein>
    <submittedName>
        <fullName evidence="2">Uncharacterized protein</fullName>
    </submittedName>
</protein>
<dbReference type="Proteomes" id="UP000271678">
    <property type="component" value="Unassembled WGS sequence"/>
</dbReference>
<sequence>MRTAAANDFDEFVVARAPDLHHDAYLLTASQEDAERLVATVLAELERERTDLSRATATARLRMARRAARLDLPSGAGTGGFPARFRSSPGSARVSAPYSRWKSSTTTNRPLRLGRFTCDRTTSRRRMPAYRPS</sequence>
<evidence type="ECO:0000313" key="3">
    <source>
        <dbReference type="Proteomes" id="UP000271678"/>
    </source>
</evidence>
<feature type="compositionally biased region" description="Basic residues" evidence="1">
    <location>
        <begin position="123"/>
        <end position="133"/>
    </location>
</feature>
<name>A0A3M9MFH8_9MICO</name>
<evidence type="ECO:0000256" key="1">
    <source>
        <dbReference type="SAM" id="MobiDB-lite"/>
    </source>
</evidence>
<evidence type="ECO:0000313" key="2">
    <source>
        <dbReference type="EMBL" id="RNI24296.1"/>
    </source>
</evidence>
<accession>A0A3M9MFH8</accession>
<dbReference type="OrthoDB" id="3692620at2"/>
<proteinExistence type="predicted"/>
<dbReference type="EMBL" id="RJJQ01000003">
    <property type="protein sequence ID" value="RNI24296.1"/>
    <property type="molecule type" value="Genomic_DNA"/>
</dbReference>
<organism evidence="2 3">
    <name type="scientific">Flexivirga caeni</name>
    <dbReference type="NCBI Taxonomy" id="2294115"/>
    <lineage>
        <taxon>Bacteria</taxon>
        <taxon>Bacillati</taxon>
        <taxon>Actinomycetota</taxon>
        <taxon>Actinomycetes</taxon>
        <taxon>Micrococcales</taxon>
        <taxon>Dermacoccaceae</taxon>
        <taxon>Flexivirga</taxon>
    </lineage>
</organism>